<keyword evidence="3" id="KW-0067">ATP-binding</keyword>
<evidence type="ECO:0000313" key="8">
    <source>
        <dbReference type="EMBL" id="PPS06070.1"/>
    </source>
</evidence>
<dbReference type="PANTHER" id="PTHR24223:SF181">
    <property type="entry name" value="ABC TRANSPORTER C FAMILY MEMBER 3"/>
    <property type="match status" value="1"/>
</dbReference>
<feature type="transmembrane region" description="Helical" evidence="6">
    <location>
        <begin position="38"/>
        <end position="60"/>
    </location>
</feature>
<keyword evidence="7" id="KW-0732">Signal</keyword>
<evidence type="ECO:0000313" key="9">
    <source>
        <dbReference type="Proteomes" id="UP000239757"/>
    </source>
</evidence>
<organism evidence="8 9">
    <name type="scientific">Gossypium barbadense</name>
    <name type="common">Sea Island cotton</name>
    <name type="synonym">Hibiscus barbadensis</name>
    <dbReference type="NCBI Taxonomy" id="3634"/>
    <lineage>
        <taxon>Eukaryota</taxon>
        <taxon>Viridiplantae</taxon>
        <taxon>Streptophyta</taxon>
        <taxon>Embryophyta</taxon>
        <taxon>Tracheophyta</taxon>
        <taxon>Spermatophyta</taxon>
        <taxon>Magnoliopsida</taxon>
        <taxon>eudicotyledons</taxon>
        <taxon>Gunneridae</taxon>
        <taxon>Pentapetalae</taxon>
        <taxon>rosids</taxon>
        <taxon>malvids</taxon>
        <taxon>Malvales</taxon>
        <taxon>Malvaceae</taxon>
        <taxon>Malvoideae</taxon>
        <taxon>Gossypium</taxon>
    </lineage>
</organism>
<proteinExistence type="predicted"/>
<evidence type="ECO:0000256" key="5">
    <source>
        <dbReference type="ARBA" id="ARBA00023136"/>
    </source>
</evidence>
<gene>
    <name evidence="8" type="ORF">GOBAR_AA14587</name>
</gene>
<dbReference type="InterPro" id="IPR050173">
    <property type="entry name" value="ABC_transporter_C-like"/>
</dbReference>
<evidence type="ECO:0008006" key="10">
    <source>
        <dbReference type="Google" id="ProtNLM"/>
    </source>
</evidence>
<feature type="chain" id="PRO_5015198714" description="ABC transmembrane type-1 domain-containing protein" evidence="7">
    <location>
        <begin position="20"/>
        <end position="283"/>
    </location>
</feature>
<dbReference type="PANTHER" id="PTHR24223">
    <property type="entry name" value="ATP-BINDING CASSETTE SUB-FAMILY C"/>
    <property type="match status" value="1"/>
</dbReference>
<evidence type="ECO:0000256" key="2">
    <source>
        <dbReference type="ARBA" id="ARBA00022741"/>
    </source>
</evidence>
<protein>
    <recommendedName>
        <fullName evidence="10">ABC transmembrane type-1 domain-containing protein</fullName>
    </recommendedName>
</protein>
<feature type="transmembrane region" description="Helical" evidence="6">
    <location>
        <begin position="246"/>
        <end position="266"/>
    </location>
</feature>
<evidence type="ECO:0000256" key="3">
    <source>
        <dbReference type="ARBA" id="ARBA00022840"/>
    </source>
</evidence>
<evidence type="ECO:0000256" key="7">
    <source>
        <dbReference type="SAM" id="SignalP"/>
    </source>
</evidence>
<feature type="transmembrane region" description="Helical" evidence="6">
    <location>
        <begin position="205"/>
        <end position="226"/>
    </location>
</feature>
<dbReference type="AlphaFoldDB" id="A0A2P5XRU0"/>
<dbReference type="SUPFAM" id="SSF90123">
    <property type="entry name" value="ABC transporter transmembrane region"/>
    <property type="match status" value="1"/>
</dbReference>
<dbReference type="GO" id="GO:0042626">
    <property type="term" value="F:ATPase-coupled transmembrane transporter activity"/>
    <property type="evidence" value="ECO:0007669"/>
    <property type="project" value="TreeGrafter"/>
</dbReference>
<dbReference type="InterPro" id="IPR036640">
    <property type="entry name" value="ABC1_TM_sf"/>
</dbReference>
<dbReference type="GO" id="GO:0005524">
    <property type="term" value="F:ATP binding"/>
    <property type="evidence" value="ECO:0007669"/>
    <property type="project" value="UniProtKB-KW"/>
</dbReference>
<evidence type="ECO:0000256" key="4">
    <source>
        <dbReference type="ARBA" id="ARBA00022989"/>
    </source>
</evidence>
<feature type="signal peptide" evidence="7">
    <location>
        <begin position="1"/>
        <end position="19"/>
    </location>
</feature>
<evidence type="ECO:0000256" key="6">
    <source>
        <dbReference type="SAM" id="Phobius"/>
    </source>
</evidence>
<keyword evidence="5 6" id="KW-0472">Membrane</keyword>
<dbReference type="OrthoDB" id="6500128at2759"/>
<sequence>MVLLLFFLVSLVVNRVKEAGEEGSKETLRQRKVSWHKQTLGCCFAVSAFNIVLCLLSYFYQYGNVWSEDKLVTLSDYVLKILVWVAFFPRNEGEDALLEEPLLSGDSSVSNGVELSKKRGGDTVTPYSNAGIFSILTFSWMGPSIATGNKKTLDLEDVPQLDSRDSVVGAFPKFRNRLEATDGEGTEVTTLKLVKALFFSVWKDILWTGLFVFMYTVASYVGPYLIDTFVQYLNGQRMFKNEGYLLVTAFFVAKLVECTSQRWWFFKLQQVGIRLRAVLIAMI</sequence>
<reference evidence="8 9" key="1">
    <citation type="submission" date="2015-01" db="EMBL/GenBank/DDBJ databases">
        <title>Genome of allotetraploid Gossypium barbadense reveals genomic plasticity and fiber elongation in cotton evolution.</title>
        <authorList>
            <person name="Chen X."/>
            <person name="Liu X."/>
            <person name="Zhao B."/>
            <person name="Zheng H."/>
            <person name="Hu Y."/>
            <person name="Lu G."/>
            <person name="Yang C."/>
            <person name="Chen J."/>
            <person name="Shan C."/>
            <person name="Zhang L."/>
            <person name="Zhou Y."/>
            <person name="Wang L."/>
            <person name="Guo W."/>
            <person name="Bai Y."/>
            <person name="Ruan J."/>
            <person name="Shangguan X."/>
            <person name="Mao Y."/>
            <person name="Jiang J."/>
            <person name="Zhu Y."/>
            <person name="Lei J."/>
            <person name="Kang H."/>
            <person name="Chen S."/>
            <person name="He X."/>
            <person name="Wang R."/>
            <person name="Wang Y."/>
            <person name="Chen J."/>
            <person name="Wang L."/>
            <person name="Yu S."/>
            <person name="Wang B."/>
            <person name="Wei J."/>
            <person name="Song S."/>
            <person name="Lu X."/>
            <person name="Gao Z."/>
            <person name="Gu W."/>
            <person name="Deng X."/>
            <person name="Ma D."/>
            <person name="Wang S."/>
            <person name="Liang W."/>
            <person name="Fang L."/>
            <person name="Cai C."/>
            <person name="Zhu X."/>
            <person name="Zhou B."/>
            <person name="Zhang Y."/>
            <person name="Chen Z."/>
            <person name="Xu S."/>
            <person name="Zhu R."/>
            <person name="Wang S."/>
            <person name="Zhang T."/>
            <person name="Zhao G."/>
        </authorList>
    </citation>
    <scope>NUCLEOTIDE SEQUENCE [LARGE SCALE GENOMIC DNA]</scope>
    <source>
        <strain evidence="9">cv. Xinhai21</strain>
        <tissue evidence="8">Leaf</tissue>
    </source>
</reference>
<name>A0A2P5XRU0_GOSBA</name>
<keyword evidence="1 6" id="KW-0812">Transmembrane</keyword>
<dbReference type="Proteomes" id="UP000239757">
    <property type="component" value="Unassembled WGS sequence"/>
</dbReference>
<evidence type="ECO:0000256" key="1">
    <source>
        <dbReference type="ARBA" id="ARBA00022692"/>
    </source>
</evidence>
<keyword evidence="2" id="KW-0547">Nucleotide-binding</keyword>
<dbReference type="EMBL" id="KZ664349">
    <property type="protein sequence ID" value="PPS06070.1"/>
    <property type="molecule type" value="Genomic_DNA"/>
</dbReference>
<keyword evidence="4 6" id="KW-1133">Transmembrane helix</keyword>
<accession>A0A2P5XRU0</accession>
<dbReference type="GO" id="GO:0016020">
    <property type="term" value="C:membrane"/>
    <property type="evidence" value="ECO:0007669"/>
    <property type="project" value="InterPro"/>
</dbReference>